<evidence type="ECO:0000256" key="2">
    <source>
        <dbReference type="ARBA" id="ARBA00010529"/>
    </source>
</evidence>
<evidence type="ECO:0000256" key="1">
    <source>
        <dbReference type="ARBA" id="ARBA00003819"/>
    </source>
</evidence>
<dbReference type="GO" id="GO:0005829">
    <property type="term" value="C:cytosol"/>
    <property type="evidence" value="ECO:0007669"/>
    <property type="project" value="TreeGrafter"/>
</dbReference>
<dbReference type="GO" id="GO:0003677">
    <property type="term" value="F:DNA binding"/>
    <property type="evidence" value="ECO:0007669"/>
    <property type="project" value="UniProtKB-KW"/>
</dbReference>
<dbReference type="InterPro" id="IPR010992">
    <property type="entry name" value="IHF-like_DNA-bd_dom_sf"/>
</dbReference>
<name>A0A1V4B2P7_9PAST</name>
<reference evidence="8 9" key="1">
    <citation type="submission" date="2018-06" db="EMBL/GenBank/DDBJ databases">
        <authorList>
            <consortium name="Pathogen Informatics"/>
            <person name="Doyle S."/>
        </authorList>
    </citation>
    <scope>NUCLEOTIDE SEQUENCE [LARGE SCALE GENOMIC DNA]</scope>
    <source>
        <strain evidence="6 8">NCTC1659</strain>
        <strain evidence="7 9">NCTC8540</strain>
    </source>
</reference>
<dbReference type="InterPro" id="IPR020816">
    <property type="entry name" value="Histone-like_DNA-bd_CS"/>
</dbReference>
<dbReference type="CDD" id="cd13831">
    <property type="entry name" value="HU"/>
    <property type="match status" value="1"/>
</dbReference>
<evidence type="ECO:0000256" key="4">
    <source>
        <dbReference type="ARBA" id="ARBA00023125"/>
    </source>
</evidence>
<protein>
    <submittedName>
        <fullName evidence="6">DNA-binding protein HU</fullName>
    </submittedName>
</protein>
<comment type="function">
    <text evidence="1">Histone-like DNA-binding protein which is capable of wrapping DNA to stabilize it, and thus to prevent its denaturation under extreme environmental conditions.</text>
</comment>
<gene>
    <name evidence="6" type="primary">hupA</name>
    <name evidence="6" type="ORF">NCTC1659_01277</name>
    <name evidence="7" type="ORF">NCTC8540_00172</name>
</gene>
<evidence type="ECO:0000313" key="9">
    <source>
        <dbReference type="Proteomes" id="UP000254496"/>
    </source>
</evidence>
<dbReference type="GO" id="GO:0030261">
    <property type="term" value="P:chromosome condensation"/>
    <property type="evidence" value="ECO:0007669"/>
    <property type="project" value="UniProtKB-KW"/>
</dbReference>
<accession>A0A1V4B2P7</accession>
<dbReference type="SUPFAM" id="SSF47729">
    <property type="entry name" value="IHF-like DNA-binding proteins"/>
    <property type="match status" value="1"/>
</dbReference>
<dbReference type="Pfam" id="PF00216">
    <property type="entry name" value="Bac_DNA_binding"/>
    <property type="match status" value="1"/>
</dbReference>
<evidence type="ECO:0000256" key="5">
    <source>
        <dbReference type="RuleBase" id="RU003939"/>
    </source>
</evidence>
<dbReference type="PROSITE" id="PS00045">
    <property type="entry name" value="HISTONE_LIKE"/>
    <property type="match status" value="1"/>
</dbReference>
<dbReference type="GO" id="GO:0030527">
    <property type="term" value="F:structural constituent of chromatin"/>
    <property type="evidence" value="ECO:0007669"/>
    <property type="project" value="InterPro"/>
</dbReference>
<dbReference type="RefSeq" id="WP_078218069.1">
    <property type="nucleotide sequence ID" value="NZ_MUXZ01000008.1"/>
</dbReference>
<keyword evidence="8" id="KW-1185">Reference proteome</keyword>
<dbReference type="EMBL" id="UGHF01000001">
    <property type="protein sequence ID" value="STO60012.1"/>
    <property type="molecule type" value="Genomic_DNA"/>
</dbReference>
<dbReference type="PANTHER" id="PTHR33175">
    <property type="entry name" value="DNA-BINDING PROTEIN HU"/>
    <property type="match status" value="1"/>
</dbReference>
<evidence type="ECO:0000313" key="6">
    <source>
        <dbReference type="EMBL" id="STO60012.1"/>
    </source>
</evidence>
<evidence type="ECO:0000313" key="7">
    <source>
        <dbReference type="EMBL" id="STO67710.1"/>
    </source>
</evidence>
<dbReference type="InterPro" id="IPR000119">
    <property type="entry name" value="Hist_DNA-bd"/>
</dbReference>
<keyword evidence="3" id="KW-0226">DNA condensation</keyword>
<dbReference type="OrthoDB" id="9799835at2"/>
<dbReference type="STRING" id="733.B0186_03840"/>
<dbReference type="GO" id="GO:0042802">
    <property type="term" value="F:identical protein binding"/>
    <property type="evidence" value="ECO:0007669"/>
    <property type="project" value="UniProtKB-ARBA"/>
</dbReference>
<sequence>MNKTDLIDAIASAAELNKKQAKAALEATLEAIAGSLKAGQPVQLIGFGTFKVNERKARTGRNPQTGAEIQIAASKVPAFVAGKALKDSVNS</sequence>
<keyword evidence="4 6" id="KW-0238">DNA-binding</keyword>
<proteinExistence type="inferred from homology"/>
<dbReference type="SMART" id="SM00411">
    <property type="entry name" value="BHL"/>
    <property type="match status" value="1"/>
</dbReference>
<dbReference type="EMBL" id="UGHJ01000001">
    <property type="protein sequence ID" value="STO67710.1"/>
    <property type="molecule type" value="Genomic_DNA"/>
</dbReference>
<dbReference type="Gene3D" id="4.10.520.10">
    <property type="entry name" value="IHF-like DNA-binding proteins"/>
    <property type="match status" value="1"/>
</dbReference>
<dbReference type="GO" id="GO:1990178">
    <property type="term" value="C:HU-DNA complex"/>
    <property type="evidence" value="ECO:0007669"/>
    <property type="project" value="UniProtKB-ARBA"/>
</dbReference>
<organism evidence="6 8">
    <name type="scientific">Canicola haemoglobinophilus</name>
    <dbReference type="NCBI Taxonomy" id="733"/>
    <lineage>
        <taxon>Bacteria</taxon>
        <taxon>Pseudomonadati</taxon>
        <taxon>Pseudomonadota</taxon>
        <taxon>Gammaproteobacteria</taxon>
        <taxon>Pasteurellales</taxon>
        <taxon>Pasteurellaceae</taxon>
        <taxon>Canicola</taxon>
    </lineage>
</organism>
<dbReference type="GO" id="GO:0006270">
    <property type="term" value="P:DNA replication initiation"/>
    <property type="evidence" value="ECO:0007669"/>
    <property type="project" value="UniProtKB-ARBA"/>
</dbReference>
<dbReference type="GO" id="GO:0006351">
    <property type="term" value="P:DNA-templated transcription"/>
    <property type="evidence" value="ECO:0007669"/>
    <property type="project" value="UniProtKB-ARBA"/>
</dbReference>
<dbReference type="Proteomes" id="UP000254329">
    <property type="component" value="Unassembled WGS sequence"/>
</dbReference>
<evidence type="ECO:0000313" key="8">
    <source>
        <dbReference type="Proteomes" id="UP000254329"/>
    </source>
</evidence>
<dbReference type="FunFam" id="4.10.520.10:FF:000001">
    <property type="entry name" value="DNA-binding protein HU"/>
    <property type="match status" value="1"/>
</dbReference>
<dbReference type="Proteomes" id="UP000254496">
    <property type="component" value="Unassembled WGS sequence"/>
</dbReference>
<comment type="similarity">
    <text evidence="2 5">Belongs to the bacterial histone-like protein family.</text>
</comment>
<dbReference type="AlphaFoldDB" id="A0A1V4B2P7"/>
<dbReference type="GO" id="GO:1990103">
    <property type="term" value="C:DnaA-HU complex"/>
    <property type="evidence" value="ECO:0007669"/>
    <property type="project" value="UniProtKB-ARBA"/>
</dbReference>
<dbReference type="PANTHER" id="PTHR33175:SF12">
    <property type="entry name" value="DNA-BINDING PROTEIN HU-ALPHA"/>
    <property type="match status" value="1"/>
</dbReference>
<evidence type="ECO:0000256" key="3">
    <source>
        <dbReference type="ARBA" id="ARBA00023067"/>
    </source>
</evidence>
<dbReference type="PRINTS" id="PR01727">
    <property type="entry name" value="DNABINDINGHU"/>
</dbReference>